<evidence type="ECO:0000259" key="11">
    <source>
        <dbReference type="PROSITE" id="PS50011"/>
    </source>
</evidence>
<keyword evidence="3" id="KW-0597">Phosphoprotein</keyword>
<keyword evidence="12" id="KW-0195">Cyclin</keyword>
<dbReference type="PROSITE" id="PS00107">
    <property type="entry name" value="PROTEIN_KINASE_ATP"/>
    <property type="match status" value="1"/>
</dbReference>
<dbReference type="SMART" id="SM00220">
    <property type="entry name" value="S_TKc"/>
    <property type="match status" value="1"/>
</dbReference>
<comment type="similarity">
    <text evidence="1">Belongs to the protein kinase superfamily. CMGC Ser/Thr protein kinase family. CDC2/CDKX subfamily.</text>
</comment>
<comment type="catalytic activity">
    <reaction evidence="8">
        <text>[DNA-directed RNA polymerase] + ATP = phospho-[DNA-directed RNA polymerase] + ADP + H(+)</text>
        <dbReference type="Rhea" id="RHEA:10216"/>
        <dbReference type="Rhea" id="RHEA-COMP:11321"/>
        <dbReference type="Rhea" id="RHEA-COMP:11322"/>
        <dbReference type="ChEBI" id="CHEBI:15378"/>
        <dbReference type="ChEBI" id="CHEBI:30616"/>
        <dbReference type="ChEBI" id="CHEBI:43176"/>
        <dbReference type="ChEBI" id="CHEBI:68546"/>
        <dbReference type="ChEBI" id="CHEBI:456216"/>
        <dbReference type="EC" id="2.7.11.23"/>
    </reaction>
</comment>
<dbReference type="GO" id="GO:0008353">
    <property type="term" value="F:RNA polymerase II CTD heptapeptide repeat kinase activity"/>
    <property type="evidence" value="ECO:0007669"/>
    <property type="project" value="UniProtKB-EC"/>
</dbReference>
<dbReference type="EMBL" id="AM087556">
    <property type="protein sequence ID" value="CAJ75597.1"/>
    <property type="molecule type" value="Genomic_DNA"/>
</dbReference>
<evidence type="ECO:0000256" key="9">
    <source>
        <dbReference type="PROSITE-ProRule" id="PRU10141"/>
    </source>
</evidence>
<keyword evidence="6 12" id="KW-0418">Kinase</keyword>
<dbReference type="InterPro" id="IPR008271">
    <property type="entry name" value="Ser/Thr_kinase_AS"/>
</dbReference>
<dbReference type="InterPro" id="IPR000719">
    <property type="entry name" value="Prot_kinase_dom"/>
</dbReference>
<gene>
    <name evidence="12" type="primary">cdc2-1B</name>
</gene>
<dbReference type="InterPro" id="IPR011009">
    <property type="entry name" value="Kinase-like_dom_sf"/>
</dbReference>
<feature type="domain" description="Protein kinase" evidence="11">
    <location>
        <begin position="133"/>
        <end position="430"/>
    </location>
</feature>
<dbReference type="Gene3D" id="3.30.200.20">
    <property type="entry name" value="Phosphorylase Kinase, domain 1"/>
    <property type="match status" value="1"/>
</dbReference>
<keyword evidence="4" id="KW-0808">Transferase</keyword>
<dbReference type="PANTHER" id="PTHR24056:SF404">
    <property type="entry name" value="PROTEIN KINASE DOMAIN-CONTAINING PROTEIN"/>
    <property type="match status" value="1"/>
</dbReference>
<dbReference type="SUPFAM" id="SSF56112">
    <property type="entry name" value="Protein kinase-like (PK-like)"/>
    <property type="match status" value="1"/>
</dbReference>
<dbReference type="PANTHER" id="PTHR24056">
    <property type="entry name" value="CELL DIVISION PROTEIN KINASE"/>
    <property type="match status" value="1"/>
</dbReference>
<dbReference type="PROSITE" id="PS00108">
    <property type="entry name" value="PROTEIN_KINASE_ST"/>
    <property type="match status" value="1"/>
</dbReference>
<keyword evidence="5 9" id="KW-0547">Nucleotide-binding</keyword>
<keyword evidence="7 9" id="KW-0067">ATP-binding</keyword>
<evidence type="ECO:0000256" key="5">
    <source>
        <dbReference type="ARBA" id="ARBA00022741"/>
    </source>
</evidence>
<evidence type="ECO:0000256" key="1">
    <source>
        <dbReference type="ARBA" id="ARBA00006485"/>
    </source>
</evidence>
<evidence type="ECO:0000256" key="10">
    <source>
        <dbReference type="RuleBase" id="RU000304"/>
    </source>
</evidence>
<name>Q2L389_WHEAT</name>
<accession>Q2L389</accession>
<dbReference type="AlphaFoldDB" id="Q2L389"/>
<feature type="binding site" evidence="9">
    <location>
        <position position="163"/>
    </location>
    <ligand>
        <name>ATP</name>
        <dbReference type="ChEBI" id="CHEBI:30616"/>
    </ligand>
</feature>
<protein>
    <recommendedName>
        <fullName evidence="2">[RNA-polymerase]-subunit kinase</fullName>
        <ecNumber evidence="2">2.7.11.23</ecNumber>
    </recommendedName>
</protein>
<sequence>MHGYPVLDRNRKSDRSSFVFSSGYESERVDAPVTVSPKPRRPQRVDLVESEHVSLTLSIPTSIYTTATMRSSPRFLFGRAASSIDPTSSSPSSPMAIRRVFPGDHPDFKVDTSGGAPRLTFCKRVRYWSSTDYQETRALGEGGFGGVVEARHLTRGWTVAVKKPLPCAHEGAGIACGCADARTLREAAFLAACHRHRAIVELRALSLDPFARKLSVVMECVGPSLHDVLHEHRRGRPFPEGDVRCIMEQLLGAAKHMHGLRIIHRDIKPGNILVGADGISTVKICDLGLAVSMAEPAPYGQLGTRRYMAPEMLLGKTDYDATVDMWSLGRVMAELLSGKPLFDGDDDAQQLLAIFRVLGVPLFTIWPAYESLPLAGKLVTPPHVISRNKLREHFPEDRLSKEGFEVLKGLLSCNIDKRLSATTALRRPWFANAVDASA</sequence>
<evidence type="ECO:0000256" key="8">
    <source>
        <dbReference type="ARBA" id="ARBA00049280"/>
    </source>
</evidence>
<proteinExistence type="inferred from homology"/>
<reference evidence="12" key="1">
    <citation type="journal article" date="2006" name="Nature">
        <title>Molecular characterization of Ph1 as a major chromosome pairing locus in polyploid wheat.</title>
        <authorList>
            <person name="Griffiths S."/>
            <person name="Sharp R."/>
            <person name="Foote T.N."/>
            <person name="Bertin I."/>
            <person name="Wanous M."/>
            <person name="Reader S."/>
            <person name="Colas I."/>
            <person name="Moore G."/>
        </authorList>
    </citation>
    <scope>NUCLEOTIDE SEQUENCE</scope>
</reference>
<dbReference type="PROSITE" id="PS50011">
    <property type="entry name" value="PROTEIN_KINASE_DOM"/>
    <property type="match status" value="1"/>
</dbReference>
<evidence type="ECO:0000256" key="4">
    <source>
        <dbReference type="ARBA" id="ARBA00022679"/>
    </source>
</evidence>
<evidence type="ECO:0000256" key="2">
    <source>
        <dbReference type="ARBA" id="ARBA00012409"/>
    </source>
</evidence>
<dbReference type="InterPro" id="IPR017441">
    <property type="entry name" value="Protein_kinase_ATP_BS"/>
</dbReference>
<dbReference type="GO" id="GO:0005524">
    <property type="term" value="F:ATP binding"/>
    <property type="evidence" value="ECO:0007669"/>
    <property type="project" value="UniProtKB-UniRule"/>
</dbReference>
<evidence type="ECO:0000313" key="12">
    <source>
        <dbReference type="EMBL" id="CAJ75597.1"/>
    </source>
</evidence>
<evidence type="ECO:0000256" key="6">
    <source>
        <dbReference type="ARBA" id="ARBA00022777"/>
    </source>
</evidence>
<keyword evidence="10" id="KW-0723">Serine/threonine-protein kinase</keyword>
<dbReference type="FunFam" id="1.10.510.10:FF:000790">
    <property type="entry name" value="Cyclin-dependent kinase G-1"/>
    <property type="match status" value="1"/>
</dbReference>
<dbReference type="EC" id="2.7.11.23" evidence="2"/>
<dbReference type="Gene3D" id="1.10.510.10">
    <property type="entry name" value="Transferase(Phosphotransferase) domain 1"/>
    <property type="match status" value="1"/>
</dbReference>
<organism evidence="12">
    <name type="scientific">Triticum aestivum</name>
    <name type="common">Wheat</name>
    <dbReference type="NCBI Taxonomy" id="4565"/>
    <lineage>
        <taxon>Eukaryota</taxon>
        <taxon>Viridiplantae</taxon>
        <taxon>Streptophyta</taxon>
        <taxon>Embryophyta</taxon>
        <taxon>Tracheophyta</taxon>
        <taxon>Spermatophyta</taxon>
        <taxon>Magnoliopsida</taxon>
        <taxon>Liliopsida</taxon>
        <taxon>Poales</taxon>
        <taxon>Poaceae</taxon>
        <taxon>BOP clade</taxon>
        <taxon>Pooideae</taxon>
        <taxon>Triticodae</taxon>
        <taxon>Triticeae</taxon>
        <taxon>Triticinae</taxon>
        <taxon>Triticum</taxon>
    </lineage>
</organism>
<dbReference type="Pfam" id="PF00069">
    <property type="entry name" value="Pkinase"/>
    <property type="match status" value="1"/>
</dbReference>
<evidence type="ECO:0000256" key="3">
    <source>
        <dbReference type="ARBA" id="ARBA00022553"/>
    </source>
</evidence>
<evidence type="ECO:0000256" key="7">
    <source>
        <dbReference type="ARBA" id="ARBA00022840"/>
    </source>
</evidence>
<dbReference type="InterPro" id="IPR050108">
    <property type="entry name" value="CDK"/>
</dbReference>